<organism evidence="2">
    <name type="scientific">viral metagenome</name>
    <dbReference type="NCBI Taxonomy" id="1070528"/>
    <lineage>
        <taxon>unclassified sequences</taxon>
        <taxon>metagenomes</taxon>
        <taxon>organismal metagenomes</taxon>
    </lineage>
</organism>
<dbReference type="InterPro" id="IPR029063">
    <property type="entry name" value="SAM-dependent_MTases_sf"/>
</dbReference>
<dbReference type="InterPro" id="IPR029044">
    <property type="entry name" value="Nucleotide-diphossugar_trans"/>
</dbReference>
<accession>A0A6C0HJH5</accession>
<proteinExistence type="predicted"/>
<sequence>METLKINYFNHASELCEIGRKYDTDKSSQRNNVTDIRHCHPYTLFYEGLFRNKKNAKLKIAELGVLHGSSLRMWQEYFSNSEIYGFDYHDDILERFRQSYDNSRIKLANMDVRYADKIKKAYAGFHVCYDIIVEDTTHQFEDQLRVIENSVEYLKPGGILILENIFKSYHENYYINRLNKNQTLKHFQEYYFVELDHCRRNSTGWNNDKLFVLVKGGAEPIFKNTNKVTIITPSYRIHNLPKLKDSIRFDFVEEWIIVYDGSRITENPNVFKDQEHAHKIKEYVHTSEGLSGNPQRNFALTKITNPNTTLYYLDDDNIVHPNLYTLLNILDNTKLYTFNRENGIKGDNIGAHCIDTAMFMVPWQMCRNVKWIIDKYEADGHYIKDCKTLANENVHIYVDNAMCYYNKVV</sequence>
<dbReference type="EMBL" id="MN739966">
    <property type="protein sequence ID" value="QHT80266.1"/>
    <property type="molecule type" value="Genomic_DNA"/>
</dbReference>
<dbReference type="InterPro" id="IPR025714">
    <property type="entry name" value="Methyltranfer_dom"/>
</dbReference>
<dbReference type="SUPFAM" id="SSF53448">
    <property type="entry name" value="Nucleotide-diphospho-sugar transferases"/>
    <property type="match status" value="1"/>
</dbReference>
<dbReference type="Pfam" id="PF13847">
    <property type="entry name" value="Methyltransf_31"/>
    <property type="match status" value="1"/>
</dbReference>
<evidence type="ECO:0000259" key="1">
    <source>
        <dbReference type="Pfam" id="PF13847"/>
    </source>
</evidence>
<dbReference type="AlphaFoldDB" id="A0A6C0HJH5"/>
<protein>
    <recommendedName>
        <fullName evidence="1">Methyltransferase domain-containing protein</fullName>
    </recommendedName>
</protein>
<name>A0A6C0HJH5_9ZZZZ</name>
<feature type="domain" description="Methyltransferase" evidence="1">
    <location>
        <begin position="71"/>
        <end position="184"/>
    </location>
</feature>
<dbReference type="SUPFAM" id="SSF53335">
    <property type="entry name" value="S-adenosyl-L-methionine-dependent methyltransferases"/>
    <property type="match status" value="1"/>
</dbReference>
<reference evidence="2" key="1">
    <citation type="journal article" date="2020" name="Nature">
        <title>Giant virus diversity and host interactions through global metagenomics.</title>
        <authorList>
            <person name="Schulz F."/>
            <person name="Roux S."/>
            <person name="Paez-Espino D."/>
            <person name="Jungbluth S."/>
            <person name="Walsh D.A."/>
            <person name="Denef V.J."/>
            <person name="McMahon K.D."/>
            <person name="Konstantinidis K.T."/>
            <person name="Eloe-Fadrosh E.A."/>
            <person name="Kyrpides N.C."/>
            <person name="Woyke T."/>
        </authorList>
    </citation>
    <scope>NUCLEOTIDE SEQUENCE</scope>
    <source>
        <strain evidence="2">GVMAG-M-3300023184-120</strain>
    </source>
</reference>
<dbReference type="CDD" id="cd02440">
    <property type="entry name" value="AdoMet_MTases"/>
    <property type="match status" value="1"/>
</dbReference>
<evidence type="ECO:0000313" key="2">
    <source>
        <dbReference type="EMBL" id="QHT80266.1"/>
    </source>
</evidence>
<dbReference type="Gene3D" id="3.40.50.150">
    <property type="entry name" value="Vaccinia Virus protein VP39"/>
    <property type="match status" value="1"/>
</dbReference>